<evidence type="ECO:0008006" key="3">
    <source>
        <dbReference type="Google" id="ProtNLM"/>
    </source>
</evidence>
<dbReference type="AlphaFoldDB" id="A0A0E0JJ50"/>
<name>A0A0E0JJ50_ORYPU</name>
<reference evidence="1" key="2">
    <citation type="submission" date="2018-05" db="EMBL/GenBank/DDBJ databases">
        <title>OpunRS2 (Oryza punctata Reference Sequence Version 2).</title>
        <authorList>
            <person name="Zhang J."/>
            <person name="Kudrna D."/>
            <person name="Lee S."/>
            <person name="Talag J."/>
            <person name="Welchert J."/>
            <person name="Wing R.A."/>
        </authorList>
    </citation>
    <scope>NUCLEOTIDE SEQUENCE [LARGE SCALE GENOMIC DNA]</scope>
</reference>
<keyword evidence="2" id="KW-1185">Reference proteome</keyword>
<evidence type="ECO:0000313" key="2">
    <source>
        <dbReference type="Proteomes" id="UP000026962"/>
    </source>
</evidence>
<organism evidence="1">
    <name type="scientific">Oryza punctata</name>
    <name type="common">Red rice</name>
    <dbReference type="NCBI Taxonomy" id="4537"/>
    <lineage>
        <taxon>Eukaryota</taxon>
        <taxon>Viridiplantae</taxon>
        <taxon>Streptophyta</taxon>
        <taxon>Embryophyta</taxon>
        <taxon>Tracheophyta</taxon>
        <taxon>Spermatophyta</taxon>
        <taxon>Magnoliopsida</taxon>
        <taxon>Liliopsida</taxon>
        <taxon>Poales</taxon>
        <taxon>Poaceae</taxon>
        <taxon>BOP clade</taxon>
        <taxon>Oryzoideae</taxon>
        <taxon>Oryzeae</taxon>
        <taxon>Oryzinae</taxon>
        <taxon>Oryza</taxon>
    </lineage>
</organism>
<reference evidence="1" key="1">
    <citation type="submission" date="2015-04" db="UniProtKB">
        <authorList>
            <consortium name="EnsemblPlants"/>
        </authorList>
    </citation>
    <scope>IDENTIFICATION</scope>
</reference>
<dbReference type="EnsemblPlants" id="OPUNC01G17100.1">
    <property type="protein sequence ID" value="OPUNC01G17100.1"/>
    <property type="gene ID" value="OPUNC01G17100"/>
</dbReference>
<dbReference type="STRING" id="4537.A0A0E0JJ50"/>
<dbReference type="HOGENOM" id="CLU_1790043_0_0_1"/>
<proteinExistence type="predicted"/>
<dbReference type="OMA" id="NCKAKIR"/>
<dbReference type="PANTHER" id="PTHR47482">
    <property type="entry name" value="OS11G0632001 PROTEIN"/>
    <property type="match status" value="1"/>
</dbReference>
<accession>A0A0E0JJ50</accession>
<dbReference type="Proteomes" id="UP000026962">
    <property type="component" value="Chromosome 1"/>
</dbReference>
<evidence type="ECO:0000313" key="1">
    <source>
        <dbReference type="EnsemblPlants" id="OPUNC01G17100.1"/>
    </source>
</evidence>
<dbReference type="PANTHER" id="PTHR47482:SF16">
    <property type="entry name" value="PROTEIN FAR1-RELATED SEQUENCE"/>
    <property type="match status" value="1"/>
</dbReference>
<sequence length="145" mass="16335">MATPTPTRVYTQGAGVALHMVPTEGKVFSTYDDAYNFYKRYAYHAGFDVKKSRAKKAFHEVCCTREGKHVSKRTSKKTGCKAYVKLMHNFVGGVVSSRVMDVVELQHNHSLTPSPSAVKKMRAHKNRDDTVMQFVDTIQESHVPL</sequence>
<protein>
    <recommendedName>
        <fullName evidence="3">Protein FAR1-RELATED SEQUENCE</fullName>
    </recommendedName>
</protein>
<dbReference type="Gramene" id="OPUNC01G17100.1">
    <property type="protein sequence ID" value="OPUNC01G17100.1"/>
    <property type="gene ID" value="OPUNC01G17100"/>
</dbReference>